<protein>
    <recommendedName>
        <fullName evidence="4">Secreted protein</fullName>
    </recommendedName>
</protein>
<dbReference type="PROSITE" id="PS51257">
    <property type="entry name" value="PROKAR_LIPOPROTEIN"/>
    <property type="match status" value="1"/>
</dbReference>
<dbReference type="EMBL" id="CP065050">
    <property type="protein sequence ID" value="QPI56338.1"/>
    <property type="molecule type" value="Genomic_DNA"/>
</dbReference>
<name>A0ABX6W4F3_STRMQ</name>
<dbReference type="Proteomes" id="UP000663421">
    <property type="component" value="Chromosome"/>
</dbReference>
<accession>A0ABX6W4F3</accession>
<feature type="chain" id="PRO_5047309630" description="Secreted protein" evidence="1">
    <location>
        <begin position="24"/>
        <end position="93"/>
    </location>
</feature>
<gene>
    <name evidence="2" type="ORF">I1A49_16565</name>
</gene>
<feature type="signal peptide" evidence="1">
    <location>
        <begin position="1"/>
        <end position="23"/>
    </location>
</feature>
<reference evidence="2 3" key="1">
    <citation type="submission" date="2020-11" db="EMBL/GenBank/DDBJ databases">
        <title>Complete genome sequence unveiled secondary metabolic potentials in Streptomyces solisilvae HNM0141.</title>
        <authorList>
            <person name="Huang X."/>
        </authorList>
    </citation>
    <scope>NUCLEOTIDE SEQUENCE [LARGE SCALE GENOMIC DNA]</scope>
    <source>
        <strain evidence="2 3">HNM0141</strain>
    </source>
</reference>
<proteinExistence type="predicted"/>
<evidence type="ECO:0000256" key="1">
    <source>
        <dbReference type="SAM" id="SignalP"/>
    </source>
</evidence>
<keyword evidence="3" id="KW-1185">Reference proteome</keyword>
<keyword evidence="1" id="KW-0732">Signal</keyword>
<organism evidence="2 3">
    <name type="scientific">Streptomyces malaysiensis</name>
    <dbReference type="NCBI Taxonomy" id="92644"/>
    <lineage>
        <taxon>Bacteria</taxon>
        <taxon>Bacillati</taxon>
        <taxon>Actinomycetota</taxon>
        <taxon>Actinomycetes</taxon>
        <taxon>Kitasatosporales</taxon>
        <taxon>Streptomycetaceae</taxon>
        <taxon>Streptomyces</taxon>
        <taxon>Streptomyces violaceusniger group</taxon>
    </lineage>
</organism>
<evidence type="ECO:0000313" key="3">
    <source>
        <dbReference type="Proteomes" id="UP000663421"/>
    </source>
</evidence>
<evidence type="ECO:0008006" key="4">
    <source>
        <dbReference type="Google" id="ProtNLM"/>
    </source>
</evidence>
<evidence type="ECO:0000313" key="2">
    <source>
        <dbReference type="EMBL" id="QPI56338.1"/>
    </source>
</evidence>
<sequence length="93" mass="9722">MKNGKKIAASAALAVALVGGATACDSKYSEPFHDAPRSHQNNNAPMDVVNGSDGFSNLGTKCDHGNRVYVAYHGDEKYAAVAVVPQDPTCDGR</sequence>